<dbReference type="AlphaFoldDB" id="A0A1C2DEH4"/>
<accession>A0A1C2DEH4</accession>
<dbReference type="OrthoDB" id="8445944at2"/>
<sequence length="164" mass="17149">MATIEITRDDLVVIAPQLPAGVVYDGSHLEIADADAENVEALIDDIANLRSAALKSSLLVYAADKRWRVETGGIVVGGMSVATDDRSKLMITGARVKADKDAAFTTNWKTPAGFVEIDAATIIAISNAVLDHVDASFAIEGAVLAGIEAGTITTQAQIDAADWP</sequence>
<dbReference type="EMBL" id="MDEO01000036">
    <property type="protein sequence ID" value="OCX13123.1"/>
    <property type="molecule type" value="Genomic_DNA"/>
</dbReference>
<proteinExistence type="predicted"/>
<gene>
    <name evidence="2" type="ORF">QV13_26705</name>
</gene>
<reference evidence="2 3" key="1">
    <citation type="submission" date="2016-08" db="EMBL/GenBank/DDBJ databases">
        <title>Whole genome sequence of Mesorhizobium sp. strain UASWS1009 isolated from industrial sewage.</title>
        <authorList>
            <person name="Crovadore J."/>
            <person name="Calmin G."/>
            <person name="Chablais R."/>
            <person name="Cochard B."/>
            <person name="Lefort F."/>
        </authorList>
    </citation>
    <scope>NUCLEOTIDE SEQUENCE [LARGE SCALE GENOMIC DNA]</scope>
    <source>
        <strain evidence="2 3">UASWS1009</strain>
    </source>
</reference>
<evidence type="ECO:0000313" key="2">
    <source>
        <dbReference type="EMBL" id="OCX13123.1"/>
    </source>
</evidence>
<dbReference type="Proteomes" id="UP000094412">
    <property type="component" value="Unassembled WGS sequence"/>
</dbReference>
<dbReference type="InterPro" id="IPR025484">
    <property type="entry name" value="DUF4376"/>
</dbReference>
<protein>
    <recommendedName>
        <fullName evidence="1">DUF4376 domain-containing protein</fullName>
    </recommendedName>
</protein>
<evidence type="ECO:0000259" key="1">
    <source>
        <dbReference type="Pfam" id="PF14301"/>
    </source>
</evidence>
<dbReference type="Pfam" id="PF14301">
    <property type="entry name" value="DUF4376"/>
    <property type="match status" value="1"/>
</dbReference>
<feature type="domain" description="DUF4376" evidence="1">
    <location>
        <begin position="55"/>
        <end position="161"/>
    </location>
</feature>
<comment type="caution">
    <text evidence="2">The sequence shown here is derived from an EMBL/GenBank/DDBJ whole genome shotgun (WGS) entry which is preliminary data.</text>
</comment>
<keyword evidence="3" id="KW-1185">Reference proteome</keyword>
<evidence type="ECO:0000313" key="3">
    <source>
        <dbReference type="Proteomes" id="UP000094412"/>
    </source>
</evidence>
<dbReference type="STRING" id="1566387.QV13_26705"/>
<name>A0A1C2DEH4_9HYPH</name>
<dbReference type="RefSeq" id="WP_024923253.1">
    <property type="nucleotide sequence ID" value="NZ_MDEO01000036.1"/>
</dbReference>
<organism evidence="2 3">
    <name type="scientific">Mesorhizobium hungaricum</name>
    <dbReference type="NCBI Taxonomy" id="1566387"/>
    <lineage>
        <taxon>Bacteria</taxon>
        <taxon>Pseudomonadati</taxon>
        <taxon>Pseudomonadota</taxon>
        <taxon>Alphaproteobacteria</taxon>
        <taxon>Hyphomicrobiales</taxon>
        <taxon>Phyllobacteriaceae</taxon>
        <taxon>Mesorhizobium</taxon>
    </lineage>
</organism>